<keyword evidence="3" id="KW-1185">Reference proteome</keyword>
<dbReference type="OrthoDB" id="289491at2"/>
<protein>
    <submittedName>
        <fullName evidence="2">Uncharacterized protein</fullName>
    </submittedName>
</protein>
<organism evidence="2 3">
    <name type="scientific">Botrimarina colliarenosi</name>
    <dbReference type="NCBI Taxonomy" id="2528001"/>
    <lineage>
        <taxon>Bacteria</taxon>
        <taxon>Pseudomonadati</taxon>
        <taxon>Planctomycetota</taxon>
        <taxon>Planctomycetia</taxon>
        <taxon>Pirellulales</taxon>
        <taxon>Lacipirellulaceae</taxon>
        <taxon>Botrimarina</taxon>
    </lineage>
</organism>
<evidence type="ECO:0000313" key="2">
    <source>
        <dbReference type="EMBL" id="TWT96181.1"/>
    </source>
</evidence>
<dbReference type="Proteomes" id="UP000317421">
    <property type="component" value="Unassembled WGS sequence"/>
</dbReference>
<name>A0A5C6AAV8_9BACT</name>
<dbReference type="RefSeq" id="WP_146445962.1">
    <property type="nucleotide sequence ID" value="NZ_SJPR01000004.1"/>
</dbReference>
<reference evidence="2 3" key="1">
    <citation type="submission" date="2019-02" db="EMBL/GenBank/DDBJ databases">
        <title>Deep-cultivation of Planctomycetes and their phenomic and genomic characterization uncovers novel biology.</title>
        <authorList>
            <person name="Wiegand S."/>
            <person name="Jogler M."/>
            <person name="Boedeker C."/>
            <person name="Pinto D."/>
            <person name="Vollmers J."/>
            <person name="Rivas-Marin E."/>
            <person name="Kohn T."/>
            <person name="Peeters S.H."/>
            <person name="Heuer A."/>
            <person name="Rast P."/>
            <person name="Oberbeckmann S."/>
            <person name="Bunk B."/>
            <person name="Jeske O."/>
            <person name="Meyerdierks A."/>
            <person name="Storesund J.E."/>
            <person name="Kallscheuer N."/>
            <person name="Luecker S."/>
            <person name="Lage O.M."/>
            <person name="Pohl T."/>
            <person name="Merkel B.J."/>
            <person name="Hornburger P."/>
            <person name="Mueller R.-W."/>
            <person name="Bruemmer F."/>
            <person name="Labrenz M."/>
            <person name="Spormann A.M."/>
            <person name="Op Den Camp H."/>
            <person name="Overmann J."/>
            <person name="Amann R."/>
            <person name="Jetten M.S.M."/>
            <person name="Mascher T."/>
            <person name="Medema M.H."/>
            <person name="Devos D.P."/>
            <person name="Kaster A.-K."/>
            <person name="Ovreas L."/>
            <person name="Rohde M."/>
            <person name="Galperin M.Y."/>
            <person name="Jogler C."/>
        </authorList>
    </citation>
    <scope>NUCLEOTIDE SEQUENCE [LARGE SCALE GENOMIC DNA]</scope>
    <source>
        <strain evidence="2 3">Pla108</strain>
    </source>
</reference>
<accession>A0A5C6AAV8</accession>
<comment type="caution">
    <text evidence="2">The sequence shown here is derived from an EMBL/GenBank/DDBJ whole genome shotgun (WGS) entry which is preliminary data.</text>
</comment>
<evidence type="ECO:0000313" key="3">
    <source>
        <dbReference type="Proteomes" id="UP000317421"/>
    </source>
</evidence>
<gene>
    <name evidence="2" type="ORF">Pla108_32690</name>
</gene>
<sequence length="408" mass="43767">MELWWANSARTVASSHTGCLLAVVGCLLLSGCRNSGRQMQSDLYQRELRLQEDEIYRLEDYIEEYQGIVSGYRCEVADLKRELAAARSAEPAPATLPAPSRSSRDTIDTGPSLLKTPEPSDLRPLPSETLPAGDEVAPPFNPAGAKDPGGAEAGAESLDVAPPFEGAGILEPLPARSADAPREPAPLRQVSALAAPRPINNTPPNPYPTADAGRQALSTADAEPTPELVGDPAIRVTAERGETTASVVALVSEIELGVLKDFVGEVSVMLTDPTADGRQRRVARWDFSPLEVREAHDIDAGHLALTIALPEATPRRQPLRLWVRLIDRDGKRRLQATEVAFVGAPPELADSDALTAQTSPRRLPATEALSGETKVVAQSDPNGWRSANTNAHERRYDNAVAPASYDQP</sequence>
<feature type="compositionally biased region" description="Polar residues" evidence="1">
    <location>
        <begin position="379"/>
        <end position="390"/>
    </location>
</feature>
<proteinExistence type="predicted"/>
<feature type="region of interest" description="Disordered" evidence="1">
    <location>
        <begin position="362"/>
        <end position="408"/>
    </location>
</feature>
<dbReference type="AlphaFoldDB" id="A0A5C6AAV8"/>
<feature type="region of interest" description="Disordered" evidence="1">
    <location>
        <begin position="86"/>
        <end position="228"/>
    </location>
</feature>
<dbReference type="EMBL" id="SJPR01000004">
    <property type="protein sequence ID" value="TWT96181.1"/>
    <property type="molecule type" value="Genomic_DNA"/>
</dbReference>
<evidence type="ECO:0000256" key="1">
    <source>
        <dbReference type="SAM" id="MobiDB-lite"/>
    </source>
</evidence>